<name>A0A1I1DL54_9RHOB</name>
<keyword evidence="7" id="KW-1185">Reference proteome</keyword>
<gene>
    <name evidence="6" type="ORF">SAMN04488094_101321</name>
</gene>
<dbReference type="InterPro" id="IPR045864">
    <property type="entry name" value="aa-tRNA-synth_II/BPL/LPL"/>
</dbReference>
<evidence type="ECO:0000259" key="5">
    <source>
        <dbReference type="PROSITE" id="PS51733"/>
    </source>
</evidence>
<evidence type="ECO:0000313" key="7">
    <source>
        <dbReference type="Proteomes" id="UP000198728"/>
    </source>
</evidence>
<accession>A0A1I1DL54</accession>
<evidence type="ECO:0000256" key="2">
    <source>
        <dbReference type="ARBA" id="ARBA00023267"/>
    </source>
</evidence>
<dbReference type="InterPro" id="IPR004143">
    <property type="entry name" value="BPL_LPL_catalytic"/>
</dbReference>
<dbReference type="Proteomes" id="UP000198728">
    <property type="component" value="Unassembled WGS sequence"/>
</dbReference>
<dbReference type="PANTHER" id="PTHR12835">
    <property type="entry name" value="BIOTIN PROTEIN LIGASE"/>
    <property type="match status" value="1"/>
</dbReference>
<evidence type="ECO:0000256" key="4">
    <source>
        <dbReference type="ARBA" id="ARBA00047846"/>
    </source>
</evidence>
<dbReference type="Pfam" id="PF02237">
    <property type="entry name" value="BPL_C"/>
    <property type="match status" value="1"/>
</dbReference>
<proteinExistence type="predicted"/>
<dbReference type="EMBL" id="FOLG01000001">
    <property type="protein sequence ID" value="SFB75705.1"/>
    <property type="molecule type" value="Genomic_DNA"/>
</dbReference>
<dbReference type="PANTHER" id="PTHR12835:SF5">
    <property type="entry name" value="BIOTIN--PROTEIN LIGASE"/>
    <property type="match status" value="1"/>
</dbReference>
<sequence length="269" mass="28345">MLRSGAPTFVPGNATVTRPFANDWPDGYDRVVLPRVDSTMAEAARRAPDLRGPTWVMALEQTDARGRRGRTWVGPSGNFAATLVTRPSLGAEQAALRSFVAALALYDAFVAVTGRTDPFSLKWPNDVLLNGGKVAGILLESAAQGGQVSFLSIGIGVNLADAPNPSRLEQGAVRPVSLLGETGAAVTPEEFLHALAPAYARQEAQLTTFGFAPIREAWLARAARIGETVVARMASGEVSGIFETIDATGNIVLATPNGKRSIAAADIFF</sequence>
<protein>
    <recommendedName>
        <fullName evidence="3">biotin--[biotin carboxyl-carrier protein] ligase</fullName>
        <ecNumber evidence="3">6.3.4.15</ecNumber>
    </recommendedName>
</protein>
<evidence type="ECO:0000256" key="3">
    <source>
        <dbReference type="ARBA" id="ARBA00024227"/>
    </source>
</evidence>
<dbReference type="Gene3D" id="3.30.930.10">
    <property type="entry name" value="Bira Bifunctional Protein, Domain 2"/>
    <property type="match status" value="1"/>
</dbReference>
<dbReference type="PROSITE" id="PS51733">
    <property type="entry name" value="BPL_LPL_CATALYTIC"/>
    <property type="match status" value="1"/>
</dbReference>
<evidence type="ECO:0000256" key="1">
    <source>
        <dbReference type="ARBA" id="ARBA00022598"/>
    </source>
</evidence>
<dbReference type="STRING" id="441112.SAMN04488094_101321"/>
<organism evidence="6 7">
    <name type="scientific">Tropicimonas isoalkanivorans</name>
    <dbReference type="NCBI Taxonomy" id="441112"/>
    <lineage>
        <taxon>Bacteria</taxon>
        <taxon>Pseudomonadati</taxon>
        <taxon>Pseudomonadota</taxon>
        <taxon>Alphaproteobacteria</taxon>
        <taxon>Rhodobacterales</taxon>
        <taxon>Roseobacteraceae</taxon>
        <taxon>Tropicimonas</taxon>
    </lineage>
</organism>
<keyword evidence="2" id="KW-0092">Biotin</keyword>
<dbReference type="GO" id="GO:0004077">
    <property type="term" value="F:biotin--[biotin carboxyl-carrier protein] ligase activity"/>
    <property type="evidence" value="ECO:0007669"/>
    <property type="project" value="UniProtKB-EC"/>
</dbReference>
<dbReference type="CDD" id="cd16442">
    <property type="entry name" value="BPL"/>
    <property type="match status" value="1"/>
</dbReference>
<dbReference type="SUPFAM" id="SSF55681">
    <property type="entry name" value="Class II aaRS and biotin synthetases"/>
    <property type="match status" value="1"/>
</dbReference>
<dbReference type="NCBIfam" id="TIGR00121">
    <property type="entry name" value="birA_ligase"/>
    <property type="match status" value="1"/>
</dbReference>
<reference evidence="6 7" key="1">
    <citation type="submission" date="2016-10" db="EMBL/GenBank/DDBJ databases">
        <authorList>
            <person name="de Groot N.N."/>
        </authorList>
    </citation>
    <scope>NUCLEOTIDE SEQUENCE [LARGE SCALE GENOMIC DNA]</scope>
    <source>
        <strain evidence="6 7">DSM 19548</strain>
    </source>
</reference>
<keyword evidence="1 6" id="KW-0436">Ligase</keyword>
<dbReference type="Gene3D" id="2.30.30.100">
    <property type="match status" value="1"/>
</dbReference>
<dbReference type="GO" id="GO:0005737">
    <property type="term" value="C:cytoplasm"/>
    <property type="evidence" value="ECO:0007669"/>
    <property type="project" value="TreeGrafter"/>
</dbReference>
<feature type="domain" description="BPL/LPL catalytic" evidence="5">
    <location>
        <begin position="15"/>
        <end position="207"/>
    </location>
</feature>
<dbReference type="AlphaFoldDB" id="A0A1I1DL54"/>
<dbReference type="EC" id="6.3.4.15" evidence="3"/>
<evidence type="ECO:0000313" key="6">
    <source>
        <dbReference type="EMBL" id="SFB75705.1"/>
    </source>
</evidence>
<comment type="catalytic activity">
    <reaction evidence="4">
        <text>biotin + L-lysyl-[protein] + ATP = N(6)-biotinyl-L-lysyl-[protein] + AMP + diphosphate + H(+)</text>
        <dbReference type="Rhea" id="RHEA:11756"/>
        <dbReference type="Rhea" id="RHEA-COMP:9752"/>
        <dbReference type="Rhea" id="RHEA-COMP:10505"/>
        <dbReference type="ChEBI" id="CHEBI:15378"/>
        <dbReference type="ChEBI" id="CHEBI:29969"/>
        <dbReference type="ChEBI" id="CHEBI:30616"/>
        <dbReference type="ChEBI" id="CHEBI:33019"/>
        <dbReference type="ChEBI" id="CHEBI:57586"/>
        <dbReference type="ChEBI" id="CHEBI:83144"/>
        <dbReference type="ChEBI" id="CHEBI:456215"/>
        <dbReference type="EC" id="6.3.4.15"/>
    </reaction>
</comment>
<dbReference type="InterPro" id="IPR004408">
    <property type="entry name" value="Biotin_CoA_COase_ligase"/>
</dbReference>
<dbReference type="Pfam" id="PF03099">
    <property type="entry name" value="BPL_LplA_LipB"/>
    <property type="match status" value="1"/>
</dbReference>
<dbReference type="InterPro" id="IPR003142">
    <property type="entry name" value="BPL_C"/>
</dbReference>